<dbReference type="Pfam" id="PF20151">
    <property type="entry name" value="DUF6533"/>
    <property type="match status" value="1"/>
</dbReference>
<sequence length="233" mass="25413">MSSDTNPVVNATLGYDTKLVSFAVIALLLYDGCLNLPREVPYIWGRKPTTISALYIMSRYCWLAIAVIDVAAWYQTEIFLALRAYALSGGKSIPTVAIFFLNEAFISPNVYALSKTQPTVLPMFGGCQSVLSSDVNQLSLATCLPIVMTSVVWALEERASQQVVIELVEYIGQIRDALTSIVTARFLLNLAELASRAEAIANAPLSLGDPTLTGYISPNLSEVPSVRFEHDLD</sequence>
<evidence type="ECO:0000259" key="2">
    <source>
        <dbReference type="Pfam" id="PF20151"/>
    </source>
</evidence>
<dbReference type="InterPro" id="IPR045340">
    <property type="entry name" value="DUF6533"/>
</dbReference>
<keyword evidence="1" id="KW-0812">Transmembrane</keyword>
<evidence type="ECO:0000313" key="4">
    <source>
        <dbReference type="Proteomes" id="UP000256964"/>
    </source>
</evidence>
<keyword evidence="1" id="KW-0472">Membrane</keyword>
<dbReference type="OrthoDB" id="2755036at2759"/>
<keyword evidence="1" id="KW-1133">Transmembrane helix</keyword>
<dbReference type="EMBL" id="KZ857408">
    <property type="protein sequence ID" value="RDX48911.1"/>
    <property type="molecule type" value="Genomic_DNA"/>
</dbReference>
<reference evidence="3 4" key="1">
    <citation type="journal article" date="2018" name="Biotechnol. Biofuels">
        <title>Integrative visual omics of the white-rot fungus Polyporus brumalis exposes the biotechnological potential of its oxidative enzymes for delignifying raw plant biomass.</title>
        <authorList>
            <person name="Miyauchi S."/>
            <person name="Rancon A."/>
            <person name="Drula E."/>
            <person name="Hage H."/>
            <person name="Chaduli D."/>
            <person name="Favel A."/>
            <person name="Grisel S."/>
            <person name="Henrissat B."/>
            <person name="Herpoel-Gimbert I."/>
            <person name="Ruiz-Duenas F.J."/>
            <person name="Chevret D."/>
            <person name="Hainaut M."/>
            <person name="Lin J."/>
            <person name="Wang M."/>
            <person name="Pangilinan J."/>
            <person name="Lipzen A."/>
            <person name="Lesage-Meessen L."/>
            <person name="Navarro D."/>
            <person name="Riley R."/>
            <person name="Grigoriev I.V."/>
            <person name="Zhou S."/>
            <person name="Raouche S."/>
            <person name="Rosso M.N."/>
        </authorList>
    </citation>
    <scope>NUCLEOTIDE SEQUENCE [LARGE SCALE GENOMIC DNA]</scope>
    <source>
        <strain evidence="3 4">BRFM 1820</strain>
    </source>
</reference>
<organism evidence="3 4">
    <name type="scientific">Lentinus brumalis</name>
    <dbReference type="NCBI Taxonomy" id="2498619"/>
    <lineage>
        <taxon>Eukaryota</taxon>
        <taxon>Fungi</taxon>
        <taxon>Dikarya</taxon>
        <taxon>Basidiomycota</taxon>
        <taxon>Agaricomycotina</taxon>
        <taxon>Agaricomycetes</taxon>
        <taxon>Polyporales</taxon>
        <taxon>Polyporaceae</taxon>
        <taxon>Lentinus</taxon>
    </lineage>
</organism>
<keyword evidence="4" id="KW-1185">Reference proteome</keyword>
<feature type="domain" description="DUF6533" evidence="2">
    <location>
        <begin position="20"/>
        <end position="62"/>
    </location>
</feature>
<dbReference type="AlphaFoldDB" id="A0A371D8Q6"/>
<evidence type="ECO:0000256" key="1">
    <source>
        <dbReference type="SAM" id="Phobius"/>
    </source>
</evidence>
<gene>
    <name evidence="3" type="ORF">OH76DRAFT_1483415</name>
</gene>
<dbReference type="Proteomes" id="UP000256964">
    <property type="component" value="Unassembled WGS sequence"/>
</dbReference>
<protein>
    <recommendedName>
        <fullName evidence="2">DUF6533 domain-containing protein</fullName>
    </recommendedName>
</protein>
<evidence type="ECO:0000313" key="3">
    <source>
        <dbReference type="EMBL" id="RDX48911.1"/>
    </source>
</evidence>
<feature type="transmembrane region" description="Helical" evidence="1">
    <location>
        <begin position="51"/>
        <end position="74"/>
    </location>
</feature>
<accession>A0A371D8Q6</accession>
<proteinExistence type="predicted"/>
<name>A0A371D8Q6_9APHY</name>